<dbReference type="EMBL" id="VEPZ02000665">
    <property type="protein sequence ID" value="KAE8720983.1"/>
    <property type="molecule type" value="Genomic_DNA"/>
</dbReference>
<evidence type="ECO:0000256" key="13">
    <source>
        <dbReference type="ARBA" id="ARBA00050935"/>
    </source>
</evidence>
<dbReference type="Pfam" id="PF13456">
    <property type="entry name" value="RVT_3"/>
    <property type="match status" value="1"/>
</dbReference>
<feature type="domain" description="RNase H type-1" evidence="17">
    <location>
        <begin position="2501"/>
        <end position="2633"/>
    </location>
</feature>
<dbReference type="Pfam" id="PF05964">
    <property type="entry name" value="FYRN"/>
    <property type="match status" value="1"/>
</dbReference>
<keyword evidence="7" id="KW-0560">Oxidoreductase</keyword>
<dbReference type="PROSITE" id="PS50878">
    <property type="entry name" value="RT_POL"/>
    <property type="match status" value="1"/>
</dbReference>
<evidence type="ECO:0000313" key="19">
    <source>
        <dbReference type="EMBL" id="KAE8720983.1"/>
    </source>
</evidence>
<dbReference type="Pfam" id="PF02375">
    <property type="entry name" value="JmjN"/>
    <property type="match status" value="1"/>
</dbReference>
<organism evidence="19 20">
    <name type="scientific">Hibiscus syriacus</name>
    <name type="common">Rose of Sharon</name>
    <dbReference type="NCBI Taxonomy" id="106335"/>
    <lineage>
        <taxon>Eukaryota</taxon>
        <taxon>Viridiplantae</taxon>
        <taxon>Streptophyta</taxon>
        <taxon>Embryophyta</taxon>
        <taxon>Tracheophyta</taxon>
        <taxon>Spermatophyta</taxon>
        <taxon>Magnoliopsida</taxon>
        <taxon>eudicotyledons</taxon>
        <taxon>Gunneridae</taxon>
        <taxon>Pentapetalae</taxon>
        <taxon>rosids</taxon>
        <taxon>malvids</taxon>
        <taxon>Malvales</taxon>
        <taxon>Malvaceae</taxon>
        <taxon>Malvoideae</taxon>
        <taxon>Hibiscus</taxon>
    </lineage>
</organism>
<evidence type="ECO:0000256" key="8">
    <source>
        <dbReference type="ARBA" id="ARBA00023004"/>
    </source>
</evidence>
<dbReference type="InterPro" id="IPR044730">
    <property type="entry name" value="RNase_H-like_dom_plant"/>
</dbReference>
<feature type="compositionally biased region" description="Polar residues" evidence="15">
    <location>
        <begin position="2778"/>
        <end position="2793"/>
    </location>
</feature>
<evidence type="ECO:0000256" key="5">
    <source>
        <dbReference type="ARBA" id="ARBA00022853"/>
    </source>
</evidence>
<dbReference type="FunFam" id="3.30.160.360:FF:000005">
    <property type="entry name" value="Putative lysine-specific demethylase JMJ16"/>
    <property type="match status" value="1"/>
</dbReference>
<dbReference type="InterPro" id="IPR000477">
    <property type="entry name" value="RT_dom"/>
</dbReference>
<feature type="region of interest" description="Disordered" evidence="15">
    <location>
        <begin position="492"/>
        <end position="522"/>
    </location>
</feature>
<dbReference type="PROSITE" id="PS51543">
    <property type="entry name" value="FYRC"/>
    <property type="match status" value="1"/>
</dbReference>
<dbReference type="Pfam" id="PF05965">
    <property type="entry name" value="FYRC"/>
    <property type="match status" value="1"/>
</dbReference>
<dbReference type="GO" id="GO:0046872">
    <property type="term" value="F:metal ion binding"/>
    <property type="evidence" value="ECO:0007669"/>
    <property type="project" value="UniProtKB-KW"/>
</dbReference>
<gene>
    <name evidence="19" type="ORF">F3Y22_tig00017792pilonHSYRG00061</name>
</gene>
<dbReference type="GO" id="GO:0003676">
    <property type="term" value="F:nucleic acid binding"/>
    <property type="evidence" value="ECO:0007669"/>
    <property type="project" value="InterPro"/>
</dbReference>
<comment type="cofactor">
    <cofactor evidence="1">
        <name>Fe(2+)</name>
        <dbReference type="ChEBI" id="CHEBI:29033"/>
    </cofactor>
</comment>
<evidence type="ECO:0000256" key="11">
    <source>
        <dbReference type="ARBA" id="ARBA00023242"/>
    </source>
</evidence>
<comment type="similarity">
    <text evidence="3">Belongs to the JARID1 histone demethylase family.</text>
</comment>
<evidence type="ECO:0000256" key="10">
    <source>
        <dbReference type="ARBA" id="ARBA00023163"/>
    </source>
</evidence>
<dbReference type="PANTHER" id="PTHR10694">
    <property type="entry name" value="LYSINE-SPECIFIC DEMETHYLASE"/>
    <property type="match status" value="1"/>
</dbReference>
<dbReference type="SUPFAM" id="SSF56672">
    <property type="entry name" value="DNA/RNA polymerases"/>
    <property type="match status" value="1"/>
</dbReference>
<feature type="domain" description="JmjN" evidence="18">
    <location>
        <begin position="212"/>
        <end position="253"/>
    </location>
</feature>
<evidence type="ECO:0000256" key="7">
    <source>
        <dbReference type="ARBA" id="ARBA00023002"/>
    </source>
</evidence>
<dbReference type="CDD" id="cd01650">
    <property type="entry name" value="RT_nLTR_like"/>
    <property type="match status" value="1"/>
</dbReference>
<keyword evidence="8" id="KW-0408">Iron</keyword>
<proteinExistence type="inferred from homology"/>
<comment type="caution">
    <text evidence="19">The sequence shown here is derived from an EMBL/GenBank/DDBJ whole genome shotgun (WGS) entry which is preliminary data.</text>
</comment>
<feature type="domain" description="Reverse transcriptase" evidence="16">
    <location>
        <begin position="1772"/>
        <end position="2050"/>
    </location>
</feature>
<sequence length="3189" mass="360369">MGTEFMRVCVKEENDDFPSVPPGFESYASLTLTRGAQDSVKHERDNENYCSASATASSSDASSASKEPELGINERTKITRSLRRKPGVNYGVYDSSSAEEPDCGKLDQNQRLRHNLPKGIIRGCPECNDCQKHCSSTVIFYNTVVIFILYSNNIVDLKVTITGTEVPMKELGNAIQSVTARWHPEAACRPGIVDAPVFYPTEKFRIIELNILSGFIMFPQEFEDTLKYIASIRPKAEQFGICRIVPPSSWKPPCPLKEKNIWENSRFATRVQRFTLDKFHKYADDFKVQYFKRKENNVDMKGKMTILPEHHGPSVENIEGEYWRIVEKATEEIEEAMVGPKRSLIWADLETGVFGSGFPNKSSQVGFASSEKYIKSGWNVNNFPRLPGSVLNYERSDISGVLVPWLSPPILTELYALGCSKNMVWCPWEACFKTGEAMKRHLPDLFGEQPDLLHKLVDSELKLPSNIQGYIDQYQYIAEIWRERECRYPDGKDSFLEGREEGSKRVETGELEGRRTSPAQVKEKMERMSKFLDGRTYRDTVVGVKKVLESQVSNQRNTKEEKKSLEVFIPVEERLWLKSSLTGICKDIFEVEFVQKALRNEGFKVKVISIQMGKVSENSRSTAHRVDCRVAQLLLRVESPFDIPEQIIINTYGRKFMIKIKVDGAEDFFPELTDMEAEEVAEEPWEDSSSDWSNEELKNRHEEQVGLKELSDQQNRVEEWVRSSHQGKHTNTKGGLNLNIGMENTFDLCKDVTEVGDVSIEQEKSEEVNEGRENGKSLGSASIEHEKVDCEIGLYRGPKIHMRSGLDQEEERLSKDCCIDTYEEWGYKELLSEDVQRRNVKKNIMEMHIPSESANWVKRSLTGIIKYSFQVEFIRNALFKEGYDVQIARWGYVWNSCVLVLNSHEEMLDLWSKKEEVLKQWFERVEPLLNEAGVPMAFCMAELIGVPLLCWNESFFEKMAGRWGKVVGIHESTRKREDLTMARILLRVESPFDVPEVITLGSYGRSFKVSIKIGSASEYSSSFFSNFPVEDSDEAFSEEIRSEEDVDRLLSDHGEGEACAARKNRLSVDNWIEQGVFSGSGGVSENRQLARLPLDRKGIKCSLPESQKVGSLKVGEFAGLGIRSQHYSADGSQAHSEDSGQSGSKDFSGFISGPAYIVNKFGDFVENLNLDGKNRKTFKVLEKSPITEKVVNAEIEAEEESLRLVEPVTTNLGNISRGRQLHRSRRKVSSESEVLETRSLSSCKRVYSRSRDRRYWYGDLLNFTNEIGGTKVGQRKLDVDSSTAKQICFSTELIADGSLLPSFVNGLGDGTVEREIEGYCSEGECLRPKSGLLIRRKRRARRILFREALDQVSIDTTSSSAFSSLLKEAVETWEVSKLLGVSFKEGKEAFLEKIIALEKGLIGINQETKTEKFKRSFFRRSGINKLKGVLESPSVGSAGGLLCCWDDNIFELESQFISRRFIATFGKFRNKNFSCGFINVYGPAVEEEKAGFFEELSSFLSGQNFPVCVGGDFNVYLQENEKMGRGQSRSSMEIFNDFILHTGLIDLPMNGGRFTWCNNQENPTFVRLDRFLVDSQFLALFPDILQYLLPRSLSDHNAIILVNKGVDWGQKPFRMFNYLMDEEGFEDMVISSIQSSKKSQKKAGAFSLLRSAKHAIKKWSGNRDKYPGDLISELDKKISKIEADIQQKQGAVDSEYSRSKWIEDGDRNTKYFHTCATVRKKRNALVALNFRGEIVEDPIAIKDIVKDYFFKIYNNRSTLEIDELNLDFSRISLEQNQFLEQEFSEEEVWDVVKSYGSNKAPGPMALIWVFQEILSKCLSRRLRSCISDLISPCQFAFIPGRQILDCSLIANEGIDFWKKNGLKGRVFKADFKKAYDTLDWPILFRIMKEMGFGSRWIGWISKCITSATVSVLVNGVPTEEIPMAKGLRQGCSLSPLLFNIVGELLNLLILKAVSGGLFSSLMIRNEEKNFNLTHLQFADDLIIFCGASKKQILNVKRVLRVFEIISGLQLNLKKCKLFGVNLREEEIKDWSATIGCSVGYFPSEYLGLPLGPHRNSNILWDPVVQSFNKRLAGWKGSSLSLAGRLVLIKSVLCSLPIYYLSLFKVPASVYKTLNSIMSNFLWGGGGGRKKIHWVSWSSVCKPKIEGGLGVPNLNTMNRALLEKWAWRFAIERKAVWREMICTKYKLDSSLMQLDGKVSPKSSWIWRSLVNNHFKADSMGCSIRSNYSYKIGNGRNIRFWQDNWALDHPLRVMFPRLFSIAVNKTRRLFQFGDYSSGGWFWNVQLRRELNDWEFEQWSNLMAVISDFSVSTDAVDGLLWKGNGEGVFNVKSCANLYYSGISDLEEANFWKSIVWRGLLSPRVETFLWQVILKKLAVKTALVKRGVQGLNDSMCPFSVFHEDAKKFLVAWTNLKTNSLMWSFIPGVVLWTIWKIRNYIVFEGGKFDRAEIFYLARCRLASWFLARETQISISKDALIADPSLVDSCSSHTNRISTKVPWSPPPEGFIKLNVDAATSSDWKRSGLGGVLKDSSGSILGSFKDPAGPGPPTLMELKAILKGLFYYESIRHRFKERLIIESDSKVAIDWVKDVGSCPVVYVQVVKEIIQKLSVYEGLIRWVSRTANIEADVLAKAAGCHCSPDRYACLRHAKQFCSCGGGATIFLFRYDINELNILVEAVEGKLSAVYRCAGLDLGLALSSYVTKDNIGCRLPHTLEGISKEVPKPLVISSKELPGEDMSTNKALILSQISAQMLLLQRNKLSEAALPSKDSNSKLKKGESVISGSSLSMPGGQTTAASRVKKASAPRDNNTILLSDDEGDEPAKAVSERPKEHFVTEHSEDSMRLAPSGEKASTCNYKNEAILITPLTDAAMSAENSITSVGSNHQNFSFHLQSATTESGKGVQDSSNTTEMDDNKNKPSTVESNVRHLLPLGGEKVDKDKHEKVGTIASANLIDNTRSNVERPSCSQNNLDRNVRQKGPRIAKVVRRINCNVEPLEFGAMLSGKLWCNSQAIFPKVFKSRVRYFSVLDPTNMAYYVSEILDAERDGPLFMVSVEHCPSEVFVHVSAARCWEMVRPVREKVNQEIVKQHRQGKTNLPPLQPTGSLDGFEMFGFSSLEIVQAIEAIDRNRVCTEYWDSRPYSRLQVQFLQHSHPPPNGDNVLRTSGILSDKRPPMDVDLVARFLKEEIDSRGPR</sequence>
<keyword evidence="10" id="KW-0804">Transcription</keyword>
<dbReference type="GO" id="GO:0045814">
    <property type="term" value="P:negative regulation of gene expression, epigenetic"/>
    <property type="evidence" value="ECO:0007669"/>
    <property type="project" value="UniProtKB-ARBA"/>
</dbReference>
<dbReference type="InterPro" id="IPR036397">
    <property type="entry name" value="RNaseH_sf"/>
</dbReference>
<dbReference type="SMART" id="SM00542">
    <property type="entry name" value="FYRC"/>
    <property type="match status" value="1"/>
</dbReference>
<comment type="subcellular location">
    <subcellularLocation>
        <location evidence="2">Nucleus</location>
    </subcellularLocation>
</comment>
<protein>
    <submittedName>
        <fullName evidence="19">Transcription factor jumonji family protein / zinc finger family protein isoform 3</fullName>
    </submittedName>
</protein>
<evidence type="ECO:0000256" key="3">
    <source>
        <dbReference type="ARBA" id="ARBA00006801"/>
    </source>
</evidence>
<dbReference type="Gene3D" id="2.60.120.650">
    <property type="entry name" value="Cupin"/>
    <property type="match status" value="1"/>
</dbReference>
<dbReference type="SUPFAM" id="SSF56219">
    <property type="entry name" value="DNase I-like"/>
    <property type="match status" value="1"/>
</dbReference>
<feature type="compositionally biased region" description="Low complexity" evidence="15">
    <location>
        <begin position="51"/>
        <end position="65"/>
    </location>
</feature>
<reference evidence="19" key="1">
    <citation type="submission" date="2019-09" db="EMBL/GenBank/DDBJ databases">
        <title>Draft genome information of white flower Hibiscus syriacus.</title>
        <authorList>
            <person name="Kim Y.-M."/>
        </authorList>
    </citation>
    <scope>NUCLEOTIDE SEQUENCE [LARGE SCALE GENOMIC DNA]</scope>
    <source>
        <strain evidence="19">YM2019G1</strain>
    </source>
</reference>
<keyword evidence="5" id="KW-0156">Chromatin regulator</keyword>
<evidence type="ECO:0000256" key="9">
    <source>
        <dbReference type="ARBA" id="ARBA00023015"/>
    </source>
</evidence>
<dbReference type="InterPro" id="IPR003888">
    <property type="entry name" value="FYrich_N"/>
</dbReference>
<evidence type="ECO:0000259" key="16">
    <source>
        <dbReference type="PROSITE" id="PS50878"/>
    </source>
</evidence>
<dbReference type="SMART" id="SM00545">
    <property type="entry name" value="JmjN"/>
    <property type="match status" value="1"/>
</dbReference>
<dbReference type="Gene3D" id="3.30.420.10">
    <property type="entry name" value="Ribonuclease H-like superfamily/Ribonuclease H"/>
    <property type="match status" value="1"/>
</dbReference>
<dbReference type="GO" id="GO:0004523">
    <property type="term" value="F:RNA-DNA hybrid ribonuclease activity"/>
    <property type="evidence" value="ECO:0007669"/>
    <property type="project" value="InterPro"/>
</dbReference>
<feature type="region of interest" description="Disordered" evidence="15">
    <location>
        <begin position="2891"/>
        <end position="2919"/>
    </location>
</feature>
<keyword evidence="4" id="KW-0479">Metal-binding</keyword>
<dbReference type="SUPFAM" id="SSF53098">
    <property type="entry name" value="Ribonuclease H-like"/>
    <property type="match status" value="1"/>
</dbReference>
<dbReference type="PROSITE" id="PS51183">
    <property type="entry name" value="JMJN"/>
    <property type="match status" value="1"/>
</dbReference>
<dbReference type="SMART" id="SM00541">
    <property type="entry name" value="FYRN"/>
    <property type="match status" value="1"/>
</dbReference>
<evidence type="ECO:0000256" key="4">
    <source>
        <dbReference type="ARBA" id="ARBA00022723"/>
    </source>
</evidence>
<feature type="compositionally biased region" description="Polar residues" evidence="15">
    <location>
        <begin position="2891"/>
        <end position="2906"/>
    </location>
</feature>
<dbReference type="Gene3D" id="3.60.10.10">
    <property type="entry name" value="Endonuclease/exonuclease/phosphatase"/>
    <property type="match status" value="1"/>
</dbReference>
<dbReference type="GO" id="GO:0048731">
    <property type="term" value="P:system development"/>
    <property type="evidence" value="ECO:0007669"/>
    <property type="project" value="UniProtKB-ARBA"/>
</dbReference>
<keyword evidence="20" id="KW-1185">Reference proteome</keyword>
<dbReference type="GO" id="GO:0048589">
    <property type="term" value="P:developmental growth"/>
    <property type="evidence" value="ECO:0007669"/>
    <property type="project" value="UniProtKB-ARBA"/>
</dbReference>
<dbReference type="InterPro" id="IPR012337">
    <property type="entry name" value="RNaseH-like_sf"/>
</dbReference>
<comment type="catalytic activity">
    <reaction evidence="12">
        <text>N(6),N(6)-dimethyl-L-lysyl(4)-[histone H3] + 2-oxoglutarate + O2 = N(6)-methyl-L-lysyl(4)-[histone H3] + formaldehyde + succinate + CO2</text>
        <dbReference type="Rhea" id="RHEA:60216"/>
        <dbReference type="Rhea" id="RHEA-COMP:15540"/>
        <dbReference type="Rhea" id="RHEA-COMP:15543"/>
        <dbReference type="ChEBI" id="CHEBI:15379"/>
        <dbReference type="ChEBI" id="CHEBI:16526"/>
        <dbReference type="ChEBI" id="CHEBI:16810"/>
        <dbReference type="ChEBI" id="CHEBI:16842"/>
        <dbReference type="ChEBI" id="CHEBI:30031"/>
        <dbReference type="ChEBI" id="CHEBI:61929"/>
        <dbReference type="ChEBI" id="CHEBI:61976"/>
    </reaction>
    <physiologicalReaction direction="left-to-right" evidence="12">
        <dbReference type="Rhea" id="RHEA:60217"/>
    </physiologicalReaction>
</comment>
<keyword evidence="6" id="KW-0223">Dioxygenase</keyword>
<name>A0A6A3BW56_HIBSY</name>
<evidence type="ECO:0000256" key="14">
    <source>
        <dbReference type="ARBA" id="ARBA00051640"/>
    </source>
</evidence>
<evidence type="ECO:0000256" key="1">
    <source>
        <dbReference type="ARBA" id="ARBA00001954"/>
    </source>
</evidence>
<dbReference type="InterPro" id="IPR003889">
    <property type="entry name" value="FYrich_C"/>
</dbReference>
<accession>A0A6A3BW56</accession>
<comment type="catalytic activity">
    <reaction evidence="13">
        <text>N(6)-methyl-L-lysyl(4)-[histone H3] + 2-oxoglutarate + O2 = L-lysyl(4)-[histone H3] + formaldehyde + succinate + CO2</text>
        <dbReference type="Rhea" id="RHEA:60220"/>
        <dbReference type="Rhea" id="RHEA-COMP:15543"/>
        <dbReference type="Rhea" id="RHEA-COMP:15547"/>
        <dbReference type="ChEBI" id="CHEBI:15379"/>
        <dbReference type="ChEBI" id="CHEBI:16526"/>
        <dbReference type="ChEBI" id="CHEBI:16810"/>
        <dbReference type="ChEBI" id="CHEBI:16842"/>
        <dbReference type="ChEBI" id="CHEBI:29969"/>
        <dbReference type="ChEBI" id="CHEBI:30031"/>
        <dbReference type="ChEBI" id="CHEBI:61929"/>
    </reaction>
    <physiologicalReaction direction="left-to-right" evidence="13">
        <dbReference type="Rhea" id="RHEA:60221"/>
    </physiologicalReaction>
</comment>
<dbReference type="PANTHER" id="PTHR10694:SF113">
    <property type="entry name" value="PROTEIN JUMONJI"/>
    <property type="match status" value="1"/>
</dbReference>
<evidence type="ECO:0000259" key="18">
    <source>
        <dbReference type="PROSITE" id="PS51183"/>
    </source>
</evidence>
<dbReference type="GO" id="GO:0051093">
    <property type="term" value="P:negative regulation of developmental process"/>
    <property type="evidence" value="ECO:0007669"/>
    <property type="project" value="UniProtKB-ARBA"/>
</dbReference>
<evidence type="ECO:0000256" key="15">
    <source>
        <dbReference type="SAM" id="MobiDB-lite"/>
    </source>
</evidence>
<dbReference type="InterPro" id="IPR043502">
    <property type="entry name" value="DNA/RNA_pol_sf"/>
</dbReference>
<keyword evidence="11" id="KW-0539">Nucleus</keyword>
<feature type="region of interest" description="Disordered" evidence="15">
    <location>
        <begin position="35"/>
        <end position="73"/>
    </location>
</feature>
<dbReference type="Proteomes" id="UP000436088">
    <property type="component" value="Unassembled WGS sequence"/>
</dbReference>
<dbReference type="GO" id="GO:0000785">
    <property type="term" value="C:chromatin"/>
    <property type="evidence" value="ECO:0007669"/>
    <property type="project" value="TreeGrafter"/>
</dbReference>
<evidence type="ECO:0000259" key="17">
    <source>
        <dbReference type="PROSITE" id="PS50879"/>
    </source>
</evidence>
<dbReference type="Pfam" id="PF00078">
    <property type="entry name" value="RVT_1"/>
    <property type="match status" value="1"/>
</dbReference>
<evidence type="ECO:0000256" key="2">
    <source>
        <dbReference type="ARBA" id="ARBA00004123"/>
    </source>
</evidence>
<dbReference type="InterPro" id="IPR003349">
    <property type="entry name" value="JmjN"/>
</dbReference>
<evidence type="ECO:0000256" key="12">
    <source>
        <dbReference type="ARBA" id="ARBA00050619"/>
    </source>
</evidence>
<feature type="region of interest" description="Disordered" evidence="15">
    <location>
        <begin position="2762"/>
        <end position="2847"/>
    </location>
</feature>
<feature type="compositionally biased region" description="Basic and acidic residues" evidence="15">
    <location>
        <begin position="2817"/>
        <end position="2839"/>
    </location>
</feature>
<dbReference type="InterPro" id="IPR002156">
    <property type="entry name" value="RNaseH_domain"/>
</dbReference>
<dbReference type="GO" id="GO:0034647">
    <property type="term" value="F:histone H3K4me/H3K4me2/H3K4me3 demethylase activity"/>
    <property type="evidence" value="ECO:0007669"/>
    <property type="project" value="TreeGrafter"/>
</dbReference>
<keyword evidence="9" id="KW-0805">Transcription regulation</keyword>
<comment type="catalytic activity">
    <reaction evidence="14">
        <text>N(6),N(6),N(6)-trimethyl-L-lysyl(4)-[histone H3] + 2-oxoglutarate + O2 = N(6),N(6)-dimethyl-L-lysyl(4)-[histone H3] + formaldehyde + succinate + CO2</text>
        <dbReference type="Rhea" id="RHEA:60212"/>
        <dbReference type="Rhea" id="RHEA-COMP:15537"/>
        <dbReference type="Rhea" id="RHEA-COMP:15540"/>
        <dbReference type="ChEBI" id="CHEBI:15379"/>
        <dbReference type="ChEBI" id="CHEBI:16526"/>
        <dbReference type="ChEBI" id="CHEBI:16810"/>
        <dbReference type="ChEBI" id="CHEBI:16842"/>
        <dbReference type="ChEBI" id="CHEBI:30031"/>
        <dbReference type="ChEBI" id="CHEBI:61961"/>
        <dbReference type="ChEBI" id="CHEBI:61976"/>
    </reaction>
    <physiologicalReaction direction="left-to-right" evidence="14">
        <dbReference type="Rhea" id="RHEA:60213"/>
    </physiologicalReaction>
</comment>
<dbReference type="CDD" id="cd06222">
    <property type="entry name" value="RNase_H_like"/>
    <property type="match status" value="1"/>
</dbReference>
<dbReference type="PROSITE" id="PS50879">
    <property type="entry name" value="RNASE_H_1"/>
    <property type="match status" value="1"/>
</dbReference>
<evidence type="ECO:0000313" key="20">
    <source>
        <dbReference type="Proteomes" id="UP000436088"/>
    </source>
</evidence>
<dbReference type="PROSITE" id="PS51542">
    <property type="entry name" value="FYRN"/>
    <property type="match status" value="1"/>
</dbReference>
<dbReference type="GO" id="GO:0005634">
    <property type="term" value="C:nucleus"/>
    <property type="evidence" value="ECO:0007669"/>
    <property type="project" value="UniProtKB-SubCell"/>
</dbReference>
<dbReference type="InterPro" id="IPR036691">
    <property type="entry name" value="Endo/exonu/phosph_ase_sf"/>
</dbReference>
<dbReference type="Gene3D" id="3.30.160.360">
    <property type="match status" value="1"/>
</dbReference>
<evidence type="ECO:0000256" key="6">
    <source>
        <dbReference type="ARBA" id="ARBA00022964"/>
    </source>
</evidence>